<sequence length="350" mass="38888">MAGLLAWAADVVGGGGGGQGNEEGDPNSIPIVFTPDQQKYVRELDQKAASLSRSIQDLRLRLPPQDISQRLPHLHAHSLASNAALALQLNSHSGTREQAQLREVTLQEENAAYEQAISSCEGKIQEKIQEADLLGRKLEEMEGTEKNLRVELENSQTALESGQSGRTEVSMVESTFETGQDTGAANSAKLDELENKKKELSSMEAIVHDLEKKWSQVQDIALKKPLPAQREKILDKQLHSLIEQLAVKQAQAEGLVNEIHVKEMELERLNGLWRRLESSNVESATARNRIGRSTSDRGSTASDYIVEPHQRAPYSTGGRNENQQRLMLLRSSFVLYILVLHILVFIKISF</sequence>
<reference evidence="4" key="1">
    <citation type="submission" date="2023-07" db="EMBL/GenBank/DDBJ databases">
        <title>draft genome sequence of fig (Ficus carica).</title>
        <authorList>
            <person name="Takahashi T."/>
            <person name="Nishimura K."/>
        </authorList>
    </citation>
    <scope>NUCLEOTIDE SEQUENCE</scope>
</reference>
<keyword evidence="3" id="KW-0812">Transmembrane</keyword>
<evidence type="ECO:0000256" key="3">
    <source>
        <dbReference type="SAM" id="Phobius"/>
    </source>
</evidence>
<protein>
    <submittedName>
        <fullName evidence="4">Uncharacterized protein</fullName>
    </submittedName>
</protein>
<keyword evidence="1" id="KW-0175">Coiled coil</keyword>
<evidence type="ECO:0000313" key="4">
    <source>
        <dbReference type="EMBL" id="GMN57641.1"/>
    </source>
</evidence>
<keyword evidence="3" id="KW-0472">Membrane</keyword>
<evidence type="ECO:0000256" key="1">
    <source>
        <dbReference type="SAM" id="Coils"/>
    </source>
</evidence>
<proteinExistence type="predicted"/>
<dbReference type="PANTHER" id="PTHR37761">
    <property type="entry name" value="OS09G0108400 PROTEIN"/>
    <property type="match status" value="1"/>
</dbReference>
<evidence type="ECO:0000256" key="2">
    <source>
        <dbReference type="SAM" id="MobiDB-lite"/>
    </source>
</evidence>
<feature type="compositionally biased region" description="Polar residues" evidence="2">
    <location>
        <begin position="284"/>
        <end position="302"/>
    </location>
</feature>
<feature type="transmembrane region" description="Helical" evidence="3">
    <location>
        <begin position="327"/>
        <end position="346"/>
    </location>
</feature>
<name>A0AA88DLP6_FICCA</name>
<dbReference type="EMBL" id="BTGU01000071">
    <property type="protein sequence ID" value="GMN57641.1"/>
    <property type="molecule type" value="Genomic_DNA"/>
</dbReference>
<keyword evidence="3" id="KW-1133">Transmembrane helix</keyword>
<feature type="coiled-coil region" evidence="1">
    <location>
        <begin position="96"/>
        <end position="158"/>
    </location>
</feature>
<dbReference type="Proteomes" id="UP001187192">
    <property type="component" value="Unassembled WGS sequence"/>
</dbReference>
<dbReference type="PANTHER" id="PTHR37761:SF2">
    <property type="entry name" value="OS09G0108400 PROTEIN"/>
    <property type="match status" value="1"/>
</dbReference>
<comment type="caution">
    <text evidence="4">The sequence shown here is derived from an EMBL/GenBank/DDBJ whole genome shotgun (WGS) entry which is preliminary data.</text>
</comment>
<gene>
    <name evidence="4" type="ORF">TIFTF001_026746</name>
</gene>
<accession>A0AA88DLP6</accession>
<evidence type="ECO:0000313" key="5">
    <source>
        <dbReference type="Proteomes" id="UP001187192"/>
    </source>
</evidence>
<dbReference type="AlphaFoldDB" id="A0AA88DLP6"/>
<feature type="region of interest" description="Disordered" evidence="2">
    <location>
        <begin position="284"/>
        <end position="319"/>
    </location>
</feature>
<organism evidence="4 5">
    <name type="scientific">Ficus carica</name>
    <name type="common">Common fig</name>
    <dbReference type="NCBI Taxonomy" id="3494"/>
    <lineage>
        <taxon>Eukaryota</taxon>
        <taxon>Viridiplantae</taxon>
        <taxon>Streptophyta</taxon>
        <taxon>Embryophyta</taxon>
        <taxon>Tracheophyta</taxon>
        <taxon>Spermatophyta</taxon>
        <taxon>Magnoliopsida</taxon>
        <taxon>eudicotyledons</taxon>
        <taxon>Gunneridae</taxon>
        <taxon>Pentapetalae</taxon>
        <taxon>rosids</taxon>
        <taxon>fabids</taxon>
        <taxon>Rosales</taxon>
        <taxon>Moraceae</taxon>
        <taxon>Ficeae</taxon>
        <taxon>Ficus</taxon>
    </lineage>
</organism>
<keyword evidence="5" id="KW-1185">Reference proteome</keyword>